<keyword evidence="2" id="KW-0472">Membrane</keyword>
<evidence type="ECO:0000259" key="3">
    <source>
        <dbReference type="Pfam" id="PF01266"/>
    </source>
</evidence>
<dbReference type="GO" id="GO:0005737">
    <property type="term" value="C:cytoplasm"/>
    <property type="evidence" value="ECO:0007669"/>
    <property type="project" value="TreeGrafter"/>
</dbReference>
<keyword evidence="2" id="KW-0812">Transmembrane</keyword>
<evidence type="ECO:0000256" key="2">
    <source>
        <dbReference type="SAM" id="Phobius"/>
    </source>
</evidence>
<dbReference type="Gene3D" id="3.50.50.60">
    <property type="entry name" value="FAD/NAD(P)-binding domain"/>
    <property type="match status" value="1"/>
</dbReference>
<dbReference type="Pfam" id="PF01266">
    <property type="entry name" value="DAO"/>
    <property type="match status" value="1"/>
</dbReference>
<evidence type="ECO:0000256" key="1">
    <source>
        <dbReference type="ARBA" id="ARBA00023002"/>
    </source>
</evidence>
<evidence type="ECO:0000313" key="5">
    <source>
        <dbReference type="Proteomes" id="UP000478892"/>
    </source>
</evidence>
<proteinExistence type="predicted"/>
<dbReference type="RefSeq" id="WP_157021322.1">
    <property type="nucleotide sequence ID" value="NZ_WQLV01000002.1"/>
</dbReference>
<feature type="transmembrane region" description="Helical" evidence="2">
    <location>
        <begin position="12"/>
        <end position="31"/>
    </location>
</feature>
<dbReference type="PANTHER" id="PTHR13847">
    <property type="entry name" value="SARCOSINE DEHYDROGENASE-RELATED"/>
    <property type="match status" value="1"/>
</dbReference>
<keyword evidence="2" id="KW-1133">Transmembrane helix</keyword>
<dbReference type="Proteomes" id="UP000478892">
    <property type="component" value="Unassembled WGS sequence"/>
</dbReference>
<name>A0A6L6WBE3_9RHOB</name>
<reference evidence="4 5" key="1">
    <citation type="submission" date="2019-12" db="EMBL/GenBank/DDBJ databases">
        <authorList>
            <person name="Zhang Y.-J."/>
        </authorList>
    </citation>
    <scope>NUCLEOTIDE SEQUENCE [LARGE SCALE GENOMIC DNA]</scope>
    <source>
        <strain evidence="4 5">CY05</strain>
    </source>
</reference>
<sequence>MQIDTTPKLKSYDVVIIGGAMMGASVAWFLANRPDFDGTVLVVERAPDYEFSSTAHSNSCIRQQFTQPINVQVSQFGADYVHNFRQYMGGDPDVPEIHMQPFGYMYLAATAEGEQVLRAAQQMQAAEGAGTQILTRDMLAEQFPFYNLDGIRIGSHNPVDEGYFDGGCMFDWWRRKARAGGVEFINNEVTGISRSGNQVSGVVLVDGTRIGAGHVVNAAGPRAGQVAQMAGLELPVEPRKRYTFVFEAARPLDVDLPLTVDPSGVHVRSEGKYYMAGCPPFEDPAVAPDDFIEDHSLWEEKVWPAIAERIPQFEALKLIQSWVGHYAYNTLDQNAIIGAHPEVSNFMMINGFSGHGLQQAPAMGRGLAEWIATGRYETLDLSPFAFDRIPAGQPLLEQAVI</sequence>
<organism evidence="4 5">
    <name type="scientific">Parasedimentitalea huanghaiensis</name>
    <dbReference type="NCBI Taxonomy" id="2682100"/>
    <lineage>
        <taxon>Bacteria</taxon>
        <taxon>Pseudomonadati</taxon>
        <taxon>Pseudomonadota</taxon>
        <taxon>Alphaproteobacteria</taxon>
        <taxon>Rhodobacterales</taxon>
        <taxon>Paracoccaceae</taxon>
        <taxon>Parasedimentitalea</taxon>
    </lineage>
</organism>
<accession>A0A6L6WBE3</accession>
<dbReference type="AlphaFoldDB" id="A0A6L6WBE3"/>
<dbReference type="Gene3D" id="3.30.9.10">
    <property type="entry name" value="D-Amino Acid Oxidase, subunit A, domain 2"/>
    <property type="match status" value="1"/>
</dbReference>
<dbReference type="InterPro" id="IPR006076">
    <property type="entry name" value="FAD-dep_OxRdtase"/>
</dbReference>
<feature type="domain" description="FAD dependent oxidoreductase" evidence="3">
    <location>
        <begin position="13"/>
        <end position="370"/>
    </location>
</feature>
<dbReference type="EMBL" id="WQLV01000002">
    <property type="protein sequence ID" value="MVO15004.1"/>
    <property type="molecule type" value="Genomic_DNA"/>
</dbReference>
<keyword evidence="5" id="KW-1185">Reference proteome</keyword>
<gene>
    <name evidence="4" type="ORF">GO984_04200</name>
</gene>
<dbReference type="GO" id="GO:0016491">
    <property type="term" value="F:oxidoreductase activity"/>
    <property type="evidence" value="ECO:0007669"/>
    <property type="project" value="UniProtKB-KW"/>
</dbReference>
<protein>
    <submittedName>
        <fullName evidence="4">FAD-dependent oxidoreductase</fullName>
    </submittedName>
</protein>
<evidence type="ECO:0000313" key="4">
    <source>
        <dbReference type="EMBL" id="MVO15004.1"/>
    </source>
</evidence>
<dbReference type="InterPro" id="IPR036188">
    <property type="entry name" value="FAD/NAD-bd_sf"/>
</dbReference>
<comment type="caution">
    <text evidence="4">The sequence shown here is derived from an EMBL/GenBank/DDBJ whole genome shotgun (WGS) entry which is preliminary data.</text>
</comment>
<dbReference type="PANTHER" id="PTHR13847:SF287">
    <property type="entry name" value="FAD-DEPENDENT OXIDOREDUCTASE DOMAIN-CONTAINING PROTEIN 1"/>
    <property type="match status" value="1"/>
</dbReference>
<dbReference type="SUPFAM" id="SSF51905">
    <property type="entry name" value="FAD/NAD(P)-binding domain"/>
    <property type="match status" value="1"/>
</dbReference>
<dbReference type="GO" id="GO:0032981">
    <property type="term" value="P:mitochondrial respiratory chain complex I assembly"/>
    <property type="evidence" value="ECO:0007669"/>
    <property type="project" value="TreeGrafter"/>
</dbReference>
<keyword evidence="1" id="KW-0560">Oxidoreductase</keyword>